<dbReference type="CDD" id="cd06170">
    <property type="entry name" value="LuxR_C_like"/>
    <property type="match status" value="1"/>
</dbReference>
<evidence type="ECO:0000313" key="2">
    <source>
        <dbReference type="EMBL" id="QWG13716.1"/>
    </source>
</evidence>
<sequence>MASIGRGPPLLRTAHWLSHVEHDARSPVWTHWLEELSRDHTYIRYDQRGCGLSDRSPPSTSFEAWIEDLEAVVEAQGLKKFPLFGMSQGGAIAIAYAARHPERVSHLILFGAYARGMLRRNVTEQEREEAETLIKLIRLGWGRDNPAFRQVFTSQFIPDGTREQHQWFNDLESISASPENAVAIVEQLYQVDVSAEAASLRVPTLVMHSRNDARVPFEQGRQLAALIPSARFVPLEGRNHVLLPSEPAWEQFLDEFRSFLGGAGGTSPALRQAGLTASEHAVLTLMARGLDNTAIATALTKSEKTVRNQVSSIFAKLGVRTRSQAIVLARDAGIGEAS</sequence>
<dbReference type="SMART" id="SM00421">
    <property type="entry name" value="HTH_LUXR"/>
    <property type="match status" value="1"/>
</dbReference>
<name>A0A975NFQ9_9BRAD</name>
<dbReference type="PRINTS" id="PR00111">
    <property type="entry name" value="ABHYDROLASE"/>
</dbReference>
<dbReference type="RefSeq" id="WP_215622408.1">
    <property type="nucleotide sequence ID" value="NZ_CP076134.1"/>
</dbReference>
<dbReference type="PRINTS" id="PR00038">
    <property type="entry name" value="HTHLUXR"/>
</dbReference>
<organism evidence="2 3">
    <name type="scientific">Bradyrhizobium sediminis</name>
    <dbReference type="NCBI Taxonomy" id="2840469"/>
    <lineage>
        <taxon>Bacteria</taxon>
        <taxon>Pseudomonadati</taxon>
        <taxon>Pseudomonadota</taxon>
        <taxon>Alphaproteobacteria</taxon>
        <taxon>Hyphomicrobiales</taxon>
        <taxon>Nitrobacteraceae</taxon>
        <taxon>Bradyrhizobium</taxon>
    </lineage>
</organism>
<dbReference type="Pfam" id="PF00196">
    <property type="entry name" value="GerE"/>
    <property type="match status" value="1"/>
</dbReference>
<gene>
    <name evidence="2" type="ORF">KMZ29_03045</name>
</gene>
<dbReference type="InterPro" id="IPR000073">
    <property type="entry name" value="AB_hydrolase_1"/>
</dbReference>
<dbReference type="EMBL" id="CP076134">
    <property type="protein sequence ID" value="QWG13716.1"/>
    <property type="molecule type" value="Genomic_DNA"/>
</dbReference>
<dbReference type="Gene3D" id="3.40.50.1820">
    <property type="entry name" value="alpha/beta hydrolase"/>
    <property type="match status" value="1"/>
</dbReference>
<accession>A0A975NFQ9</accession>
<dbReference type="InterPro" id="IPR016032">
    <property type="entry name" value="Sig_transdc_resp-reg_C-effctor"/>
</dbReference>
<protein>
    <submittedName>
        <fullName evidence="2">Alpha/beta fold hydrolase</fullName>
    </submittedName>
</protein>
<evidence type="ECO:0000313" key="3">
    <source>
        <dbReference type="Proteomes" id="UP000680839"/>
    </source>
</evidence>
<keyword evidence="2" id="KW-0378">Hydrolase</keyword>
<dbReference type="GO" id="GO:0006355">
    <property type="term" value="P:regulation of DNA-templated transcription"/>
    <property type="evidence" value="ECO:0007669"/>
    <property type="project" value="InterPro"/>
</dbReference>
<dbReference type="GO" id="GO:0016787">
    <property type="term" value="F:hydrolase activity"/>
    <property type="evidence" value="ECO:0007669"/>
    <property type="project" value="UniProtKB-KW"/>
</dbReference>
<dbReference type="PANTHER" id="PTHR43433:SF8">
    <property type="entry name" value="BIFUNCTIONAL LIPASE_ADENYLATE CYCLASE LIPJ"/>
    <property type="match status" value="1"/>
</dbReference>
<dbReference type="AlphaFoldDB" id="A0A975NFQ9"/>
<dbReference type="GO" id="GO:0003677">
    <property type="term" value="F:DNA binding"/>
    <property type="evidence" value="ECO:0007669"/>
    <property type="project" value="InterPro"/>
</dbReference>
<evidence type="ECO:0000259" key="1">
    <source>
        <dbReference type="PROSITE" id="PS50043"/>
    </source>
</evidence>
<dbReference type="SUPFAM" id="SSF53474">
    <property type="entry name" value="alpha/beta-Hydrolases"/>
    <property type="match status" value="1"/>
</dbReference>
<feature type="domain" description="HTH luxR-type" evidence="1">
    <location>
        <begin position="268"/>
        <end position="333"/>
    </location>
</feature>
<dbReference type="PANTHER" id="PTHR43433">
    <property type="entry name" value="HYDROLASE, ALPHA/BETA FOLD FAMILY PROTEIN"/>
    <property type="match status" value="1"/>
</dbReference>
<dbReference type="Gene3D" id="1.10.10.10">
    <property type="entry name" value="Winged helix-like DNA-binding domain superfamily/Winged helix DNA-binding domain"/>
    <property type="match status" value="1"/>
</dbReference>
<dbReference type="SUPFAM" id="SSF46894">
    <property type="entry name" value="C-terminal effector domain of the bipartite response regulators"/>
    <property type="match status" value="1"/>
</dbReference>
<dbReference type="PROSITE" id="PS50043">
    <property type="entry name" value="HTH_LUXR_2"/>
    <property type="match status" value="1"/>
</dbReference>
<reference evidence="2" key="1">
    <citation type="submission" date="2021-06" db="EMBL/GenBank/DDBJ databases">
        <title>Bradyrhizobium sp. S2-20-1 Genome sequencing.</title>
        <authorList>
            <person name="Jin L."/>
        </authorList>
    </citation>
    <scope>NUCLEOTIDE SEQUENCE</scope>
    <source>
        <strain evidence="2">S2-20-1</strain>
    </source>
</reference>
<dbReference type="InterPro" id="IPR050471">
    <property type="entry name" value="AB_hydrolase"/>
</dbReference>
<dbReference type="Pfam" id="PF00561">
    <property type="entry name" value="Abhydrolase_1"/>
    <property type="match status" value="1"/>
</dbReference>
<proteinExistence type="predicted"/>
<dbReference type="Proteomes" id="UP000680839">
    <property type="component" value="Chromosome"/>
</dbReference>
<dbReference type="InterPro" id="IPR000792">
    <property type="entry name" value="Tscrpt_reg_LuxR_C"/>
</dbReference>
<dbReference type="InterPro" id="IPR029058">
    <property type="entry name" value="AB_hydrolase_fold"/>
</dbReference>
<dbReference type="InterPro" id="IPR036388">
    <property type="entry name" value="WH-like_DNA-bd_sf"/>
</dbReference>